<dbReference type="PANTHER" id="PTHR11066:SF34">
    <property type="entry name" value="ACYL-COENZYME A THIOESTERASE 8"/>
    <property type="match status" value="1"/>
</dbReference>
<dbReference type="Pfam" id="PF20789">
    <property type="entry name" value="4HBT_3C"/>
    <property type="match status" value="1"/>
</dbReference>
<gene>
    <name evidence="5" type="primary">TES1_2</name>
    <name evidence="5" type="ORF">Cantr_02994</name>
</gene>
<dbReference type="InterPro" id="IPR003703">
    <property type="entry name" value="Acyl_CoA_thio"/>
</dbReference>
<dbReference type="Gene3D" id="2.40.160.210">
    <property type="entry name" value="Acyl-CoA thioesterase, double hotdog domain"/>
    <property type="match status" value="1"/>
</dbReference>
<evidence type="ECO:0000313" key="5">
    <source>
        <dbReference type="EMBL" id="RCK66855.1"/>
    </source>
</evidence>
<keyword evidence="2 5" id="KW-0378">Hydrolase</keyword>
<dbReference type="GO" id="GO:0006637">
    <property type="term" value="P:acyl-CoA metabolic process"/>
    <property type="evidence" value="ECO:0007669"/>
    <property type="project" value="InterPro"/>
</dbReference>
<dbReference type="InterPro" id="IPR049450">
    <property type="entry name" value="ACOT8-like_C"/>
</dbReference>
<feature type="domain" description="Acyl-CoA thioesterase-like C-terminal" evidence="4">
    <location>
        <begin position="230"/>
        <end position="323"/>
    </location>
</feature>
<accession>A0A367YLV6</accession>
<dbReference type="Pfam" id="PF13622">
    <property type="entry name" value="4HBT_3"/>
    <property type="match status" value="1"/>
</dbReference>
<dbReference type="EMBL" id="QLNQ01000001">
    <property type="protein sequence ID" value="RCK66855.1"/>
    <property type="molecule type" value="Genomic_DNA"/>
</dbReference>
<dbReference type="InterPro" id="IPR049449">
    <property type="entry name" value="TesB_ACOT8-like_N"/>
</dbReference>
<organism evidence="5 6">
    <name type="scientific">Candida viswanathii</name>
    <dbReference type="NCBI Taxonomy" id="5486"/>
    <lineage>
        <taxon>Eukaryota</taxon>
        <taxon>Fungi</taxon>
        <taxon>Dikarya</taxon>
        <taxon>Ascomycota</taxon>
        <taxon>Saccharomycotina</taxon>
        <taxon>Pichiomycetes</taxon>
        <taxon>Debaryomycetaceae</taxon>
        <taxon>Candida/Lodderomyces clade</taxon>
        <taxon>Candida</taxon>
    </lineage>
</organism>
<sequence length="351" mass="40006">MDKLQAEVYDAEPPVAKLEAKTAAKLISADGAKLIYEGVYPVELVRKGLRGTYGGDFIAQGINVAWESIGNKTDFQPHSLHAYFVKAGSDQSVLRWEVLKVSDSRSFANRLMLAYQTHTNQLVFTMQISFTKDNNEEIKRAEYKQLLESGGKIRSIPFAIKKPPNEKYFKLKDKVDDLPYFEHTNGNMATAIPPDFLEYATEMNHDTVGNKEFGIFMKVLDDYSLDKNYERQSFLGLAFLSDAVWLSSFTPALGLPLGTFERKFFRVSLDHTMYFHDANFDSSEWIFVDFRFVNLNNNRLLGVVNFYTLQGKLVATVIQEAYMFLHQGIIDQSQEIAEKSGHKKQVITPKL</sequence>
<comment type="similarity">
    <text evidence="1">Belongs to the C/M/P thioester hydrolase family.</text>
</comment>
<evidence type="ECO:0000313" key="6">
    <source>
        <dbReference type="Proteomes" id="UP000253472"/>
    </source>
</evidence>
<dbReference type="CDD" id="cd03444">
    <property type="entry name" value="Thioesterase_II_repeat1"/>
    <property type="match status" value="1"/>
</dbReference>
<dbReference type="AlphaFoldDB" id="A0A367YLV6"/>
<dbReference type="STRING" id="5486.A0A367YLV6"/>
<dbReference type="OrthoDB" id="68328at2759"/>
<name>A0A367YLV6_9ASCO</name>
<dbReference type="GO" id="GO:0047617">
    <property type="term" value="F:fatty acyl-CoA hydrolase activity"/>
    <property type="evidence" value="ECO:0007669"/>
    <property type="project" value="InterPro"/>
</dbReference>
<dbReference type="SUPFAM" id="SSF54637">
    <property type="entry name" value="Thioesterase/thiol ester dehydrase-isomerase"/>
    <property type="match status" value="2"/>
</dbReference>
<dbReference type="Proteomes" id="UP000253472">
    <property type="component" value="Unassembled WGS sequence"/>
</dbReference>
<dbReference type="PANTHER" id="PTHR11066">
    <property type="entry name" value="ACYL-COA THIOESTERASE"/>
    <property type="match status" value="1"/>
</dbReference>
<proteinExistence type="inferred from homology"/>
<dbReference type="InterPro" id="IPR029069">
    <property type="entry name" value="HotDog_dom_sf"/>
</dbReference>
<evidence type="ECO:0000256" key="2">
    <source>
        <dbReference type="ARBA" id="ARBA00022801"/>
    </source>
</evidence>
<reference evidence="5 6" key="1">
    <citation type="submission" date="2018-06" db="EMBL/GenBank/DDBJ databases">
        <title>Whole genome sequencing of Candida tropicalis (genome annotated by CSBL at Korea University).</title>
        <authorList>
            <person name="Ahn J."/>
        </authorList>
    </citation>
    <scope>NUCLEOTIDE SEQUENCE [LARGE SCALE GENOMIC DNA]</scope>
    <source>
        <strain evidence="5 6">ATCC 20962</strain>
    </source>
</reference>
<comment type="caution">
    <text evidence="5">The sequence shown here is derived from an EMBL/GenBank/DDBJ whole genome shotgun (WGS) entry which is preliminary data.</text>
</comment>
<protein>
    <submittedName>
        <fullName evidence="5">Peroxisomal acyl-coenzyme A thioester hydrolase 1</fullName>
    </submittedName>
</protein>
<feature type="domain" description="Acyl-CoA thioesterase-like N-terminal HotDog" evidence="3">
    <location>
        <begin position="51"/>
        <end position="131"/>
    </location>
</feature>
<dbReference type="InterPro" id="IPR042171">
    <property type="entry name" value="Acyl-CoA_hotdog"/>
</dbReference>
<evidence type="ECO:0000256" key="1">
    <source>
        <dbReference type="ARBA" id="ARBA00006538"/>
    </source>
</evidence>
<keyword evidence="6" id="KW-1185">Reference proteome</keyword>
<dbReference type="GO" id="GO:0005782">
    <property type="term" value="C:peroxisomal matrix"/>
    <property type="evidence" value="ECO:0007669"/>
    <property type="project" value="UniProtKB-SubCell"/>
</dbReference>
<evidence type="ECO:0000259" key="4">
    <source>
        <dbReference type="Pfam" id="PF20789"/>
    </source>
</evidence>
<evidence type="ECO:0000259" key="3">
    <source>
        <dbReference type="Pfam" id="PF13622"/>
    </source>
</evidence>
<dbReference type="CDD" id="cd03445">
    <property type="entry name" value="Thioesterase_II_repeat2"/>
    <property type="match status" value="1"/>
</dbReference>
<dbReference type="GO" id="GO:0009062">
    <property type="term" value="P:fatty acid catabolic process"/>
    <property type="evidence" value="ECO:0007669"/>
    <property type="project" value="TreeGrafter"/>
</dbReference>